<keyword evidence="3" id="KW-1185">Reference proteome</keyword>
<dbReference type="WBParaSite" id="jg9285">
    <property type="protein sequence ID" value="jg9285"/>
    <property type="gene ID" value="jg9285"/>
</dbReference>
<sequence length="825" mass="89225">MLHLSNPLNCYIQNHKKLFFFPFALLLLLNVCHLTVNCAENSADPHLDYDGYGEGDLRPDVSQFLNSPEQDLSANQSNSTDSIEESERQMLLSLLEKDMMAEQEESEQQQQQELEHEDYAASTDHQLIGQVCMTVEPYRSVLLDELQQQDTRYKRDVHTDSKGNFSIEKNAFFECSPLSDKEAEVYGLEDKFLGVWTMRRCPDQLEFDALQQKCVEVREDQPYDCTAKEDTQSNGVGVIRRKPSKKSSRRYHWQHVGGCYAPCQDPGSLEPAMAGGNCTWLGARLQEDFNSPEYFLQCASIHAGQPCGQWIRQICPPNTVFNPTAQLCVQQSGGNGYVTTGKDRQMAPQKLLPPPPLTDPIPNYSPLLLYLCLNYYPLQPSPLSSLQQLCARLTMWLCPGRASCHEGTCCSRLGIELNIKIPLILDNQAPLCYESNVYPVSMCTDGCSKGYFCQPGVGCCPVTYTAAPAIVSAASVSASLESPNSHQTQQYVPSMLVCPAVSALARRVRPIGNCVYTPGTGNGCPTGYYCMARLRGCCPRYSSAIANHRMLYSSSSASSSASQPFDSSEVRISSSPLLCPNGSPYGPPCSQSTSKCATGYGCFRGFCCPANCPASLTPVGFCAPSPNVMTLAYYPSRYQLPSTCTSQSSCHSGVCCQPALPSLPVCSNGQLAKTHCALDGPKTCSTGFECSNGGCCPIPYCPSGIQAIGRCLGAGSCLSMPGAKCLDGLCCPPFLCADGFSPAVGVCTTGTANNCAVGNECWHGRCCPLPKCPGGFSALGRCVATIQLHPVVMQSPPAPSVIPATMACAVQLCHLHLQFCVQPAI</sequence>
<reference evidence="4" key="1">
    <citation type="submission" date="2022-11" db="UniProtKB">
        <authorList>
            <consortium name="WormBaseParasite"/>
        </authorList>
    </citation>
    <scope>IDENTIFICATION</scope>
</reference>
<dbReference type="InterPro" id="IPR036508">
    <property type="entry name" value="Chitin-bd_dom_sf"/>
</dbReference>
<evidence type="ECO:0000256" key="1">
    <source>
        <dbReference type="SAM" id="MobiDB-lite"/>
    </source>
</evidence>
<feature type="signal peptide" evidence="2">
    <location>
        <begin position="1"/>
        <end position="38"/>
    </location>
</feature>
<dbReference type="InterPro" id="IPR006150">
    <property type="entry name" value="Cys_repeat_1"/>
</dbReference>
<feature type="compositionally biased region" description="Polar residues" evidence="1">
    <location>
        <begin position="68"/>
        <end position="81"/>
    </location>
</feature>
<dbReference type="SUPFAM" id="SSF57625">
    <property type="entry name" value="Invertebrate chitin-binding proteins"/>
    <property type="match status" value="1"/>
</dbReference>
<dbReference type="AlphaFoldDB" id="A0A915EV03"/>
<dbReference type="PANTHER" id="PTHR34150">
    <property type="entry name" value="PROTEIN CBG08832-RELATED"/>
    <property type="match status" value="1"/>
</dbReference>
<dbReference type="GO" id="GO:0008061">
    <property type="term" value="F:chitin binding"/>
    <property type="evidence" value="ECO:0007669"/>
    <property type="project" value="InterPro"/>
</dbReference>
<feature type="region of interest" description="Disordered" evidence="1">
    <location>
        <begin position="68"/>
        <end position="87"/>
    </location>
</feature>
<protein>
    <submittedName>
        <fullName evidence="4">Chitin-binding type-2 domain-containing protein</fullName>
    </submittedName>
</protein>
<dbReference type="SMART" id="SM00289">
    <property type="entry name" value="WR1"/>
    <property type="match status" value="6"/>
</dbReference>
<accession>A0A915EV03</accession>
<name>A0A915EV03_9BILA</name>
<evidence type="ECO:0000313" key="4">
    <source>
        <dbReference type="WBParaSite" id="jg9285"/>
    </source>
</evidence>
<dbReference type="Proteomes" id="UP000887574">
    <property type="component" value="Unplaced"/>
</dbReference>
<evidence type="ECO:0000256" key="2">
    <source>
        <dbReference type="SAM" id="SignalP"/>
    </source>
</evidence>
<proteinExistence type="predicted"/>
<evidence type="ECO:0000313" key="3">
    <source>
        <dbReference type="Proteomes" id="UP000887574"/>
    </source>
</evidence>
<keyword evidence="2" id="KW-0732">Signal</keyword>
<feature type="chain" id="PRO_5037732865" evidence="2">
    <location>
        <begin position="39"/>
        <end position="825"/>
    </location>
</feature>
<dbReference type="PANTHER" id="PTHR34150:SF4">
    <property type="entry name" value="CHITIN BINDING DOMAIN (CHTBD2) CONTAINING"/>
    <property type="match status" value="1"/>
</dbReference>
<organism evidence="3 4">
    <name type="scientific">Ditylenchus dipsaci</name>
    <dbReference type="NCBI Taxonomy" id="166011"/>
    <lineage>
        <taxon>Eukaryota</taxon>
        <taxon>Metazoa</taxon>
        <taxon>Ecdysozoa</taxon>
        <taxon>Nematoda</taxon>
        <taxon>Chromadorea</taxon>
        <taxon>Rhabditida</taxon>
        <taxon>Tylenchina</taxon>
        <taxon>Tylenchomorpha</taxon>
        <taxon>Sphaerularioidea</taxon>
        <taxon>Anguinidae</taxon>
        <taxon>Anguininae</taxon>
        <taxon>Ditylenchus</taxon>
    </lineage>
</organism>